<dbReference type="EMBL" id="LAVV01004376">
    <property type="protein sequence ID" value="KNZ61489.1"/>
    <property type="molecule type" value="Genomic_DNA"/>
</dbReference>
<protein>
    <recommendedName>
        <fullName evidence="7">Glyoxal oxidase</fullName>
    </recommendedName>
</protein>
<dbReference type="VEuPathDB" id="FungiDB:VP01_1393g6"/>
<dbReference type="STRING" id="27349.A0A0L6VLA2"/>
<dbReference type="InterPro" id="IPR011043">
    <property type="entry name" value="Gal_Oxase/kelch_b-propeller"/>
</dbReference>
<reference evidence="5 6" key="1">
    <citation type="submission" date="2015-08" db="EMBL/GenBank/DDBJ databases">
        <title>Next Generation Sequencing and Analysis of the Genome of Puccinia sorghi L Schw, the Causal Agent of Maize Common Rust.</title>
        <authorList>
            <person name="Rochi L."/>
            <person name="Burguener G."/>
            <person name="Darino M."/>
            <person name="Turjanski A."/>
            <person name="Kreff E."/>
            <person name="Dieguez M.J."/>
            <person name="Sacco F."/>
        </authorList>
    </citation>
    <scope>NUCLEOTIDE SEQUENCE [LARGE SCALE GENOMIC DNA]</scope>
    <source>
        <strain evidence="5 6">RO10H11247</strain>
    </source>
</reference>
<dbReference type="PANTHER" id="PTHR32208">
    <property type="entry name" value="SECRETED PROTEIN-RELATED"/>
    <property type="match status" value="1"/>
</dbReference>
<dbReference type="InterPro" id="IPR009880">
    <property type="entry name" value="Glyoxal_oxidase_N"/>
</dbReference>
<keyword evidence="6" id="KW-1185">Reference proteome</keyword>
<dbReference type="OrthoDB" id="2019572at2759"/>
<dbReference type="Pfam" id="PF07250">
    <property type="entry name" value="Glyoxal_oxid_N"/>
    <property type="match status" value="1"/>
</dbReference>
<accession>A0A0L6VLA2</accession>
<evidence type="ECO:0000313" key="6">
    <source>
        <dbReference type="Proteomes" id="UP000037035"/>
    </source>
</evidence>
<dbReference type="InterPro" id="IPR037293">
    <property type="entry name" value="Gal_Oxidase_central_sf"/>
</dbReference>
<evidence type="ECO:0000256" key="2">
    <source>
        <dbReference type="SAM" id="SignalP"/>
    </source>
</evidence>
<evidence type="ECO:0000259" key="4">
    <source>
        <dbReference type="Pfam" id="PF09118"/>
    </source>
</evidence>
<organism evidence="5 6">
    <name type="scientific">Puccinia sorghi</name>
    <dbReference type="NCBI Taxonomy" id="27349"/>
    <lineage>
        <taxon>Eukaryota</taxon>
        <taxon>Fungi</taxon>
        <taxon>Dikarya</taxon>
        <taxon>Basidiomycota</taxon>
        <taxon>Pucciniomycotina</taxon>
        <taxon>Pucciniomycetes</taxon>
        <taxon>Pucciniales</taxon>
        <taxon>Pucciniaceae</taxon>
        <taxon>Puccinia</taxon>
    </lineage>
</organism>
<dbReference type="Pfam" id="PF09118">
    <property type="entry name" value="GO-like_E_set"/>
    <property type="match status" value="1"/>
</dbReference>
<dbReference type="Gene3D" id="2.130.10.80">
    <property type="entry name" value="Galactose oxidase/kelch, beta-propeller"/>
    <property type="match status" value="1"/>
</dbReference>
<dbReference type="Gene3D" id="2.60.40.10">
    <property type="entry name" value="Immunoglobulins"/>
    <property type="match status" value="1"/>
</dbReference>
<keyword evidence="1 2" id="KW-0732">Signal</keyword>
<dbReference type="Proteomes" id="UP000037035">
    <property type="component" value="Unassembled WGS sequence"/>
</dbReference>
<dbReference type="PANTHER" id="PTHR32208:SF96">
    <property type="entry name" value="GLYOXAL OXIDASE"/>
    <property type="match status" value="1"/>
</dbReference>
<name>A0A0L6VLA2_9BASI</name>
<evidence type="ECO:0000256" key="1">
    <source>
        <dbReference type="ARBA" id="ARBA00022729"/>
    </source>
</evidence>
<dbReference type="SUPFAM" id="SSF81296">
    <property type="entry name" value="E set domains"/>
    <property type="match status" value="1"/>
</dbReference>
<dbReference type="InterPro" id="IPR013783">
    <property type="entry name" value="Ig-like_fold"/>
</dbReference>
<feature type="domain" description="Glyoxal oxidase N-terminal" evidence="3">
    <location>
        <begin position="145"/>
        <end position="471"/>
    </location>
</feature>
<dbReference type="AlphaFoldDB" id="A0A0L6VLA2"/>
<evidence type="ECO:0000259" key="3">
    <source>
        <dbReference type="Pfam" id="PF07250"/>
    </source>
</evidence>
<proteinExistence type="predicted"/>
<dbReference type="InterPro" id="IPR015202">
    <property type="entry name" value="GO-like_E_set"/>
</dbReference>
<dbReference type="InterPro" id="IPR014756">
    <property type="entry name" value="Ig_E-set"/>
</dbReference>
<evidence type="ECO:0008006" key="7">
    <source>
        <dbReference type="Google" id="ProtNLM"/>
    </source>
</evidence>
<evidence type="ECO:0000313" key="5">
    <source>
        <dbReference type="EMBL" id="KNZ61489.1"/>
    </source>
</evidence>
<dbReference type="CDD" id="cd02851">
    <property type="entry name" value="E_set_GO_C"/>
    <property type="match status" value="1"/>
</dbReference>
<sequence length="703" mass="76027">MALHNLLSTLILSLALSSLISAQAIRTGKTPNTFEVVGHSGASAQMMFLGTPTKTYVIDKVENNELKLNGLPVWGTSYDTESNTATPMPINSNTFCAGGNVLGNGTWLVMLGVEIPRSRQWGFDRLAVSWGGLNVANNIDPYKNKDGGKSMRLLDPCNDNSCQWTESSPMTTRRWYPTLETLEDGSIIIIGGDDWGGYVNDKGQNNPTYEFFPSKGNATGLNLLAISLPANLYPLTWLLPSGNLFINANWNNAIFEPIPSSSMCFHHLTIKSASGLDCLFTFSLPNVPHAVRTYPGSAANAMLPLTPANNWTATIIFCGGTNLQPDQWKLDWNIAAYPTDATCVRITPDVETNWRDDDSLPEGRSMGNFIFLPDGRLFLLNGIAKGTAGYGNTSWAIGQSFGDAPLYEPAYFDPNAPQGSRWSRPSDLKPSTVARLYHSVAVLHKVLLPDGSIQSSGSNPNGKFTHSQAFPPSDLGQSRILIRSLDLLFPRVADYVPPGTPGYPYFTEYKVERFYPDYYNKPRPKPAGIPTSISYGGNFFDLKLAKEDISASDALEQTKVVIIRPGFSTHAMNMGQRYVQLRSTYDVNSDGSATLHVSQLPPNPAILAPGPAFIYVVVKGVPSIGAMVMIGNGQLGNQPIANSPSLPGKTPVIVQKTETASEMGSVAGGKVSAKKNNSPRSASISFSNVVALVGLVTLVNWIS</sequence>
<feature type="domain" description="Galactose oxidase-like Early set" evidence="4">
    <location>
        <begin position="523"/>
        <end position="630"/>
    </location>
</feature>
<gene>
    <name evidence="5" type="ORF">VP01_1393g6</name>
</gene>
<comment type="caution">
    <text evidence="5">The sequence shown here is derived from an EMBL/GenBank/DDBJ whole genome shotgun (WGS) entry which is preliminary data.</text>
</comment>
<dbReference type="SUPFAM" id="SSF50965">
    <property type="entry name" value="Galactose oxidase, central domain"/>
    <property type="match status" value="1"/>
</dbReference>
<feature type="signal peptide" evidence="2">
    <location>
        <begin position="1"/>
        <end position="22"/>
    </location>
</feature>
<feature type="chain" id="PRO_5005568439" description="Glyoxal oxidase" evidence="2">
    <location>
        <begin position="23"/>
        <end position="703"/>
    </location>
</feature>